<protein>
    <recommendedName>
        <fullName evidence="1">PilZ domain-containing protein</fullName>
    </recommendedName>
</protein>
<dbReference type="Proteomes" id="UP000094969">
    <property type="component" value="Chromosome"/>
</dbReference>
<dbReference type="InterPro" id="IPR009875">
    <property type="entry name" value="PilZ_domain"/>
</dbReference>
<reference evidence="2 3" key="1">
    <citation type="journal article" date="2015" name="Antonie Van Leeuwenhoek">
        <title>Bosea vaviloviae sp. nov., a new species of slow-growing rhizobia isolated from nodules of the relict species Vavilovia formosa (Stev.) Fed.</title>
        <authorList>
            <person name="Safronova V.I."/>
            <person name="Kuznetsova I.G."/>
            <person name="Sazanova A.L."/>
            <person name="Kimeklis A.K."/>
            <person name="Belimov A.A."/>
            <person name="Andronov E.E."/>
            <person name="Pinaev A.G."/>
            <person name="Chizhevskaya E.P."/>
            <person name="Pukhaev A.R."/>
            <person name="Popov K.P."/>
            <person name="Willems A."/>
            <person name="Tikhonovich I.A."/>
        </authorList>
    </citation>
    <scope>NUCLEOTIDE SEQUENCE [LARGE SCALE GENOMIC DNA]</scope>
    <source>
        <strain evidence="2 3">Vaf18</strain>
    </source>
</reference>
<dbReference type="OrthoDB" id="7210926at2"/>
<dbReference type="RefSeq" id="WP_069690379.1">
    <property type="nucleotide sequence ID" value="NZ_CP017147.1"/>
</dbReference>
<evidence type="ECO:0000313" key="3">
    <source>
        <dbReference type="Proteomes" id="UP000094969"/>
    </source>
</evidence>
<keyword evidence="3" id="KW-1185">Reference proteome</keyword>
<gene>
    <name evidence="2" type="ORF">BHK69_12450</name>
</gene>
<dbReference type="STRING" id="1526658.BHK69_12450"/>
<dbReference type="SUPFAM" id="SSF141371">
    <property type="entry name" value="PilZ domain-like"/>
    <property type="match status" value="1"/>
</dbReference>
<dbReference type="Gene3D" id="2.40.10.220">
    <property type="entry name" value="predicted glycosyltransferase like domains"/>
    <property type="match status" value="1"/>
</dbReference>
<organism evidence="2 3">
    <name type="scientific">Bosea vaviloviae</name>
    <dbReference type="NCBI Taxonomy" id="1526658"/>
    <lineage>
        <taxon>Bacteria</taxon>
        <taxon>Pseudomonadati</taxon>
        <taxon>Pseudomonadota</taxon>
        <taxon>Alphaproteobacteria</taxon>
        <taxon>Hyphomicrobiales</taxon>
        <taxon>Boseaceae</taxon>
        <taxon>Bosea</taxon>
    </lineage>
</organism>
<sequence length="121" mass="13657">MTTTERRKNPRLRTLLGGTVCFNQRRSTLDCLVRNLSDEGALLLLSDAVALPSAFDLDIAQRQRSYNARVRWRDGERVGIAFEAQPESQGVVPLDTARRLKSCEQDNARLKSRIRQLTEAG</sequence>
<dbReference type="Pfam" id="PF07238">
    <property type="entry name" value="PilZ"/>
    <property type="match status" value="1"/>
</dbReference>
<feature type="domain" description="PilZ" evidence="1">
    <location>
        <begin position="5"/>
        <end position="88"/>
    </location>
</feature>
<name>A0A1D7U1B6_9HYPH</name>
<dbReference type="KEGG" id="bvv:BHK69_12450"/>
<accession>A0A1D7U1B6</accession>
<dbReference type="EMBL" id="CP017147">
    <property type="protein sequence ID" value="AOO81165.1"/>
    <property type="molecule type" value="Genomic_DNA"/>
</dbReference>
<evidence type="ECO:0000313" key="2">
    <source>
        <dbReference type="EMBL" id="AOO81165.1"/>
    </source>
</evidence>
<dbReference type="GO" id="GO:0035438">
    <property type="term" value="F:cyclic-di-GMP binding"/>
    <property type="evidence" value="ECO:0007669"/>
    <property type="project" value="InterPro"/>
</dbReference>
<proteinExistence type="predicted"/>
<dbReference type="AlphaFoldDB" id="A0A1D7U1B6"/>
<evidence type="ECO:0000259" key="1">
    <source>
        <dbReference type="Pfam" id="PF07238"/>
    </source>
</evidence>